<dbReference type="AlphaFoldDB" id="A0A813N5I4"/>
<keyword evidence="2" id="KW-0732">Signal</keyword>
<evidence type="ECO:0000256" key="1">
    <source>
        <dbReference type="SAM" id="MobiDB-lite"/>
    </source>
</evidence>
<gene>
    <name evidence="3" type="ORF">VCS650_LOCUS3</name>
</gene>
<accession>A0A813N5I4</accession>
<name>A0A813N5I4_9BILA</name>
<feature type="region of interest" description="Disordered" evidence="1">
    <location>
        <begin position="157"/>
        <end position="196"/>
    </location>
</feature>
<dbReference type="Proteomes" id="UP000663891">
    <property type="component" value="Unassembled WGS sequence"/>
</dbReference>
<feature type="chain" id="PRO_5033052882" evidence="2">
    <location>
        <begin position="23"/>
        <end position="218"/>
    </location>
</feature>
<evidence type="ECO:0000256" key="2">
    <source>
        <dbReference type="SAM" id="SignalP"/>
    </source>
</evidence>
<sequence length="218" mass="24694">MIFCLLIEIFFVYFIIFSPTDCNQINNICPSSTVMNMPIKRRILNSYNNDANDSSSSTTAMHLSTRSINHSRCLYRSKSFTFKNNNNDQQNKSFARRSSSLSLIQYHTKEKISNRKYHSTDNNNSKSNIKSKSEPIDLTDESYSMPMIVNVEENVEPANQRDKLKSHSGNSSPATITRLSTVHSSSSPCSTLSSSSKSVKLSSTNKILEKYTKIDIFE</sequence>
<reference evidence="3" key="1">
    <citation type="submission" date="2021-02" db="EMBL/GenBank/DDBJ databases">
        <authorList>
            <person name="Nowell W R."/>
        </authorList>
    </citation>
    <scope>NUCLEOTIDE SEQUENCE</scope>
</reference>
<evidence type="ECO:0000313" key="4">
    <source>
        <dbReference type="Proteomes" id="UP000663891"/>
    </source>
</evidence>
<dbReference type="EMBL" id="CAJNON010000001">
    <property type="protein sequence ID" value="CAF0731400.1"/>
    <property type="molecule type" value="Genomic_DNA"/>
</dbReference>
<proteinExistence type="predicted"/>
<protein>
    <submittedName>
        <fullName evidence="3">Uncharacterized protein</fullName>
    </submittedName>
</protein>
<feature type="signal peptide" evidence="2">
    <location>
        <begin position="1"/>
        <end position="22"/>
    </location>
</feature>
<comment type="caution">
    <text evidence="3">The sequence shown here is derived from an EMBL/GenBank/DDBJ whole genome shotgun (WGS) entry which is preliminary data.</text>
</comment>
<feature type="compositionally biased region" description="Polar residues" evidence="1">
    <location>
        <begin position="167"/>
        <end position="179"/>
    </location>
</feature>
<organism evidence="3 4">
    <name type="scientific">Adineta steineri</name>
    <dbReference type="NCBI Taxonomy" id="433720"/>
    <lineage>
        <taxon>Eukaryota</taxon>
        <taxon>Metazoa</taxon>
        <taxon>Spiralia</taxon>
        <taxon>Gnathifera</taxon>
        <taxon>Rotifera</taxon>
        <taxon>Eurotatoria</taxon>
        <taxon>Bdelloidea</taxon>
        <taxon>Adinetida</taxon>
        <taxon>Adinetidae</taxon>
        <taxon>Adineta</taxon>
    </lineage>
</organism>
<feature type="compositionally biased region" description="Low complexity" evidence="1">
    <location>
        <begin position="180"/>
        <end position="196"/>
    </location>
</feature>
<evidence type="ECO:0000313" key="3">
    <source>
        <dbReference type="EMBL" id="CAF0731400.1"/>
    </source>
</evidence>
<feature type="region of interest" description="Disordered" evidence="1">
    <location>
        <begin position="112"/>
        <end position="142"/>
    </location>
</feature>